<reference evidence="1 2" key="1">
    <citation type="submission" date="2021-06" db="EMBL/GenBank/DDBJ databases">
        <title>Caerostris extrusa draft genome.</title>
        <authorList>
            <person name="Kono N."/>
            <person name="Arakawa K."/>
        </authorList>
    </citation>
    <scope>NUCLEOTIDE SEQUENCE [LARGE SCALE GENOMIC DNA]</scope>
</reference>
<evidence type="ECO:0000313" key="2">
    <source>
        <dbReference type="Proteomes" id="UP001054945"/>
    </source>
</evidence>
<dbReference type="Proteomes" id="UP001054945">
    <property type="component" value="Unassembled WGS sequence"/>
</dbReference>
<dbReference type="AlphaFoldDB" id="A0AAV4PQN9"/>
<accession>A0AAV4PQN9</accession>
<protein>
    <submittedName>
        <fullName evidence="1">Uncharacterized protein</fullName>
    </submittedName>
</protein>
<gene>
    <name evidence="1" type="ORF">CEXT_698811</name>
</gene>
<dbReference type="EMBL" id="BPLR01005085">
    <property type="protein sequence ID" value="GIX99727.1"/>
    <property type="molecule type" value="Genomic_DNA"/>
</dbReference>
<name>A0AAV4PQN9_CAEEX</name>
<sequence>MSGKNTGRELCWVVETRGQVEPPGSLDRPRSTDRALSARGLYCLRTDGRYRIFGFGPFRRCIRHLRLMA</sequence>
<comment type="caution">
    <text evidence="1">The sequence shown here is derived from an EMBL/GenBank/DDBJ whole genome shotgun (WGS) entry which is preliminary data.</text>
</comment>
<proteinExistence type="predicted"/>
<evidence type="ECO:0000313" key="1">
    <source>
        <dbReference type="EMBL" id="GIX99727.1"/>
    </source>
</evidence>
<keyword evidence="2" id="KW-1185">Reference proteome</keyword>
<organism evidence="1 2">
    <name type="scientific">Caerostris extrusa</name>
    <name type="common">Bark spider</name>
    <name type="synonym">Caerostris bankana</name>
    <dbReference type="NCBI Taxonomy" id="172846"/>
    <lineage>
        <taxon>Eukaryota</taxon>
        <taxon>Metazoa</taxon>
        <taxon>Ecdysozoa</taxon>
        <taxon>Arthropoda</taxon>
        <taxon>Chelicerata</taxon>
        <taxon>Arachnida</taxon>
        <taxon>Araneae</taxon>
        <taxon>Araneomorphae</taxon>
        <taxon>Entelegynae</taxon>
        <taxon>Araneoidea</taxon>
        <taxon>Araneidae</taxon>
        <taxon>Caerostris</taxon>
    </lineage>
</organism>